<dbReference type="OrthoDB" id="415460at2759"/>
<keyword evidence="2" id="KW-0813">Transport</keyword>
<evidence type="ECO:0000256" key="2">
    <source>
        <dbReference type="ARBA" id="ARBA00022448"/>
    </source>
</evidence>
<keyword evidence="5" id="KW-0406">Ion transport</keyword>
<feature type="transmembrane region" description="Helical" evidence="10">
    <location>
        <begin position="168"/>
        <end position="193"/>
    </location>
</feature>
<gene>
    <name evidence="11" type="ORF">RFULGI_LOCUS6315</name>
</gene>
<feature type="compositionally biased region" description="Polar residues" evidence="9">
    <location>
        <begin position="420"/>
        <end position="430"/>
    </location>
</feature>
<organism evidence="11 12">
    <name type="scientific">Racocetra fulgida</name>
    <dbReference type="NCBI Taxonomy" id="60492"/>
    <lineage>
        <taxon>Eukaryota</taxon>
        <taxon>Fungi</taxon>
        <taxon>Fungi incertae sedis</taxon>
        <taxon>Mucoromycota</taxon>
        <taxon>Glomeromycotina</taxon>
        <taxon>Glomeromycetes</taxon>
        <taxon>Diversisporales</taxon>
        <taxon>Gigasporaceae</taxon>
        <taxon>Racocetra</taxon>
    </lineage>
</organism>
<feature type="region of interest" description="Disordered" evidence="9">
    <location>
        <begin position="64"/>
        <end position="94"/>
    </location>
</feature>
<feature type="non-terminal residue" evidence="11">
    <location>
        <position position="1"/>
    </location>
</feature>
<evidence type="ECO:0000256" key="8">
    <source>
        <dbReference type="SAM" id="Coils"/>
    </source>
</evidence>
<keyword evidence="3 10" id="KW-0812">Transmembrane</keyword>
<evidence type="ECO:0000256" key="7">
    <source>
        <dbReference type="ARBA" id="ARBA00023303"/>
    </source>
</evidence>
<dbReference type="Gene3D" id="1.10.287.70">
    <property type="match status" value="1"/>
</dbReference>
<dbReference type="PRINTS" id="PR00169">
    <property type="entry name" value="KCHANNEL"/>
</dbReference>
<keyword evidence="4 10" id="KW-1133">Transmembrane helix</keyword>
<keyword evidence="8" id="KW-0175">Coiled coil</keyword>
<evidence type="ECO:0000313" key="12">
    <source>
        <dbReference type="Proteomes" id="UP000789396"/>
    </source>
</evidence>
<feature type="coiled-coil region" evidence="8">
    <location>
        <begin position="261"/>
        <end position="288"/>
    </location>
</feature>
<feature type="region of interest" description="Disordered" evidence="9">
    <location>
        <begin position="420"/>
        <end position="458"/>
    </location>
</feature>
<dbReference type="Proteomes" id="UP000789396">
    <property type="component" value="Unassembled WGS sequence"/>
</dbReference>
<dbReference type="EMBL" id="CAJVPZ010008021">
    <property type="protein sequence ID" value="CAG8593242.1"/>
    <property type="molecule type" value="Genomic_DNA"/>
</dbReference>
<reference evidence="11" key="1">
    <citation type="submission" date="2021-06" db="EMBL/GenBank/DDBJ databases">
        <authorList>
            <person name="Kallberg Y."/>
            <person name="Tangrot J."/>
            <person name="Rosling A."/>
        </authorList>
    </citation>
    <scope>NUCLEOTIDE SEQUENCE</scope>
    <source>
        <strain evidence="11">IN212</strain>
    </source>
</reference>
<dbReference type="InterPro" id="IPR028325">
    <property type="entry name" value="VG_K_chnl"/>
</dbReference>
<evidence type="ECO:0000256" key="6">
    <source>
        <dbReference type="ARBA" id="ARBA00023136"/>
    </source>
</evidence>
<evidence type="ECO:0000256" key="9">
    <source>
        <dbReference type="SAM" id="MobiDB-lite"/>
    </source>
</evidence>
<proteinExistence type="predicted"/>
<sequence length="534" mass="61141">MQPSQNNNLINTENNLNFIENEKLQPKIQNDLISRGIGVFPSEYSEPIPSAIEDDNHRLIRRSSKSNDDITSPSLPPYNIGQSGYDLTEDDDDNEENEFSTQVFIRSSYQLLIGAIYVLIIIIVSSVFIYYAERGEFDTENLTWYRYNEKGQPERYGDVIPVTSVGKLIAGLTMSLGILAIALPTTIIGSNFMDEWSLRQRSKVLKRLHKSHKSRDKTFSKLNSIARSKALQTENTTILELILEVQDRLAEINPPDYYLRYKAYKEKHKQACERITELENQLAKQKRITNNFDIFYRKLKKSDDSNIPKVDNDFNIVNDKKTSKFPHFKKSRTFSNFGDTYTTFHTNPIYGGSRNIDPDNQSETKPKIAKIFSIDTLKKKIARTFSIERDAKSSNHRKHPIDKIEISAPVEIRPTFKPITDTSSITSAHSGITPPPKAKRPQYRRNNSSPEVTVRSPSADVYSGGSVNLVVNNNRQRGIFIQDTNSNYPIPLDNRRSPRIIKVDQGELQKSTNLSSHNSKEREMDRIEILVDNQ</sequence>
<dbReference type="GO" id="GO:0008076">
    <property type="term" value="C:voltage-gated potassium channel complex"/>
    <property type="evidence" value="ECO:0007669"/>
    <property type="project" value="InterPro"/>
</dbReference>
<accession>A0A9N9CAG4</accession>
<dbReference type="SUPFAM" id="SSF81324">
    <property type="entry name" value="Voltage-gated potassium channels"/>
    <property type="match status" value="1"/>
</dbReference>
<comment type="subcellular location">
    <subcellularLocation>
        <location evidence="1">Membrane</location>
        <topology evidence="1">Multi-pass membrane protein</topology>
    </subcellularLocation>
</comment>
<evidence type="ECO:0000313" key="11">
    <source>
        <dbReference type="EMBL" id="CAG8593242.1"/>
    </source>
</evidence>
<dbReference type="GO" id="GO:0001508">
    <property type="term" value="P:action potential"/>
    <property type="evidence" value="ECO:0007669"/>
    <property type="project" value="TreeGrafter"/>
</dbReference>
<comment type="caution">
    <text evidence="11">The sequence shown here is derived from an EMBL/GenBank/DDBJ whole genome shotgun (WGS) entry which is preliminary data.</text>
</comment>
<dbReference type="AlphaFoldDB" id="A0A9N9CAG4"/>
<evidence type="ECO:0000256" key="10">
    <source>
        <dbReference type="SAM" id="Phobius"/>
    </source>
</evidence>
<evidence type="ECO:0000256" key="4">
    <source>
        <dbReference type="ARBA" id="ARBA00022989"/>
    </source>
</evidence>
<dbReference type="GO" id="GO:0005249">
    <property type="term" value="F:voltage-gated potassium channel activity"/>
    <property type="evidence" value="ECO:0007669"/>
    <property type="project" value="InterPro"/>
</dbReference>
<evidence type="ECO:0000256" key="1">
    <source>
        <dbReference type="ARBA" id="ARBA00004141"/>
    </source>
</evidence>
<dbReference type="PANTHER" id="PTHR11537:SF254">
    <property type="entry name" value="POTASSIUM VOLTAGE-GATED CHANNEL PROTEIN SHAB"/>
    <property type="match status" value="1"/>
</dbReference>
<keyword evidence="12" id="KW-1185">Reference proteome</keyword>
<dbReference type="PANTHER" id="PTHR11537">
    <property type="entry name" value="VOLTAGE-GATED POTASSIUM CHANNEL"/>
    <property type="match status" value="1"/>
</dbReference>
<evidence type="ECO:0000256" key="3">
    <source>
        <dbReference type="ARBA" id="ARBA00022692"/>
    </source>
</evidence>
<feature type="transmembrane region" description="Helical" evidence="10">
    <location>
        <begin position="111"/>
        <end position="132"/>
    </location>
</feature>
<protein>
    <submittedName>
        <fullName evidence="11">13729_t:CDS:1</fullName>
    </submittedName>
</protein>
<name>A0A9N9CAG4_9GLOM</name>
<keyword evidence="6 10" id="KW-0472">Membrane</keyword>
<evidence type="ECO:0000256" key="5">
    <source>
        <dbReference type="ARBA" id="ARBA00023065"/>
    </source>
</evidence>
<keyword evidence="7" id="KW-0407">Ion channel</keyword>